<comment type="caution">
    <text evidence="1">The sequence shown here is derived from an EMBL/GenBank/DDBJ whole genome shotgun (WGS) entry which is preliminary data.</text>
</comment>
<accession>A0A8X6TZ58</accession>
<proteinExistence type="predicted"/>
<name>A0A8X6TZ58_NEPPI</name>
<reference evidence="1" key="1">
    <citation type="submission" date="2020-08" db="EMBL/GenBank/DDBJ databases">
        <title>Multicomponent nature underlies the extraordinary mechanical properties of spider dragline silk.</title>
        <authorList>
            <person name="Kono N."/>
            <person name="Nakamura H."/>
            <person name="Mori M."/>
            <person name="Yoshida Y."/>
            <person name="Ohtoshi R."/>
            <person name="Malay A.D."/>
            <person name="Moran D.A.P."/>
            <person name="Tomita M."/>
            <person name="Numata K."/>
            <person name="Arakawa K."/>
        </authorList>
    </citation>
    <scope>NUCLEOTIDE SEQUENCE</scope>
</reference>
<dbReference type="Proteomes" id="UP000887013">
    <property type="component" value="Unassembled WGS sequence"/>
</dbReference>
<sequence>MNIIHKSIARANGNEPHHFVVSKFKHSQLVKTPDLTLTFLYYSTFGVLNHVGVSRIHEKIISRAYSFLLTENPESRSILNAPKAANYRAMVDAIGGEEERGARETWDFQCNGWMGEVLFSRSDAIPGCLSQRTGSGMNQLLTLLSALSGARSIPDEIGML</sequence>
<gene>
    <name evidence="1" type="ORF">NPIL_685011</name>
</gene>
<dbReference type="EMBL" id="BMAW01019364">
    <property type="protein sequence ID" value="GFT62996.1"/>
    <property type="molecule type" value="Genomic_DNA"/>
</dbReference>
<keyword evidence="2" id="KW-1185">Reference proteome</keyword>
<dbReference type="AlphaFoldDB" id="A0A8X6TZ58"/>
<evidence type="ECO:0000313" key="2">
    <source>
        <dbReference type="Proteomes" id="UP000887013"/>
    </source>
</evidence>
<dbReference type="OrthoDB" id="10618021at2759"/>
<evidence type="ECO:0000313" key="1">
    <source>
        <dbReference type="EMBL" id="GFT62996.1"/>
    </source>
</evidence>
<protein>
    <submittedName>
        <fullName evidence="1">Uncharacterized protein</fullName>
    </submittedName>
</protein>
<organism evidence="1 2">
    <name type="scientific">Nephila pilipes</name>
    <name type="common">Giant wood spider</name>
    <name type="synonym">Nephila maculata</name>
    <dbReference type="NCBI Taxonomy" id="299642"/>
    <lineage>
        <taxon>Eukaryota</taxon>
        <taxon>Metazoa</taxon>
        <taxon>Ecdysozoa</taxon>
        <taxon>Arthropoda</taxon>
        <taxon>Chelicerata</taxon>
        <taxon>Arachnida</taxon>
        <taxon>Araneae</taxon>
        <taxon>Araneomorphae</taxon>
        <taxon>Entelegynae</taxon>
        <taxon>Araneoidea</taxon>
        <taxon>Nephilidae</taxon>
        <taxon>Nephila</taxon>
    </lineage>
</organism>